<reference evidence="1" key="1">
    <citation type="submission" date="2020-09" db="EMBL/GenBank/DDBJ databases">
        <title>Genome-Enabled Discovery of Anthraquinone Biosynthesis in Senna tora.</title>
        <authorList>
            <person name="Kang S.-H."/>
            <person name="Pandey R.P."/>
            <person name="Lee C.-M."/>
            <person name="Sim J.-S."/>
            <person name="Jeong J.-T."/>
            <person name="Choi B.-S."/>
            <person name="Jung M."/>
            <person name="Ginzburg D."/>
            <person name="Zhao K."/>
            <person name="Won S.Y."/>
            <person name="Oh T.-J."/>
            <person name="Yu Y."/>
            <person name="Kim N.-H."/>
            <person name="Lee O.R."/>
            <person name="Lee T.-H."/>
            <person name="Bashyal P."/>
            <person name="Kim T.-S."/>
            <person name="Lee W.-H."/>
            <person name="Kawkins C."/>
            <person name="Kim C.-K."/>
            <person name="Kim J.S."/>
            <person name="Ahn B.O."/>
            <person name="Rhee S.Y."/>
            <person name="Sohng J.K."/>
        </authorList>
    </citation>
    <scope>NUCLEOTIDE SEQUENCE</scope>
    <source>
        <tissue evidence="1">Leaf</tissue>
    </source>
</reference>
<evidence type="ECO:0000313" key="1">
    <source>
        <dbReference type="EMBL" id="KAF7845091.1"/>
    </source>
</evidence>
<dbReference type="Proteomes" id="UP000634136">
    <property type="component" value="Unassembled WGS sequence"/>
</dbReference>
<keyword evidence="2" id="KW-1185">Reference proteome</keyword>
<organism evidence="1 2">
    <name type="scientific">Senna tora</name>
    <dbReference type="NCBI Taxonomy" id="362788"/>
    <lineage>
        <taxon>Eukaryota</taxon>
        <taxon>Viridiplantae</taxon>
        <taxon>Streptophyta</taxon>
        <taxon>Embryophyta</taxon>
        <taxon>Tracheophyta</taxon>
        <taxon>Spermatophyta</taxon>
        <taxon>Magnoliopsida</taxon>
        <taxon>eudicotyledons</taxon>
        <taxon>Gunneridae</taxon>
        <taxon>Pentapetalae</taxon>
        <taxon>rosids</taxon>
        <taxon>fabids</taxon>
        <taxon>Fabales</taxon>
        <taxon>Fabaceae</taxon>
        <taxon>Caesalpinioideae</taxon>
        <taxon>Cassia clade</taxon>
        <taxon>Senna</taxon>
    </lineage>
</organism>
<sequence>MMSLQSSLKHAAIKTFIDDDPEDSMSLASLSKVIERSRIVIVVILPVFCGVMRREAMERSYKFEKLCKKMMKGIYDKELRKRWERAVGGVALEATWELSTTTAR</sequence>
<evidence type="ECO:0000313" key="2">
    <source>
        <dbReference type="Proteomes" id="UP000634136"/>
    </source>
</evidence>
<dbReference type="AlphaFoldDB" id="A0A834XJM5"/>
<dbReference type="InterPro" id="IPR035897">
    <property type="entry name" value="Toll_tir_struct_dom_sf"/>
</dbReference>
<proteinExistence type="predicted"/>
<evidence type="ECO:0008006" key="3">
    <source>
        <dbReference type="Google" id="ProtNLM"/>
    </source>
</evidence>
<accession>A0A834XJM5</accession>
<name>A0A834XJM5_9FABA</name>
<dbReference type="EMBL" id="JAAIUW010000001">
    <property type="protein sequence ID" value="KAF7845091.1"/>
    <property type="molecule type" value="Genomic_DNA"/>
</dbReference>
<dbReference type="Gene3D" id="3.40.50.10140">
    <property type="entry name" value="Toll/interleukin-1 receptor homology (TIR) domain"/>
    <property type="match status" value="1"/>
</dbReference>
<comment type="caution">
    <text evidence="1">The sequence shown here is derived from an EMBL/GenBank/DDBJ whole genome shotgun (WGS) entry which is preliminary data.</text>
</comment>
<gene>
    <name evidence="1" type="ORF">G2W53_001996</name>
</gene>
<protein>
    <recommendedName>
        <fullName evidence="3">TIR domain-containing protein</fullName>
    </recommendedName>
</protein>